<dbReference type="AlphaFoldDB" id="A0AAN6MD07"/>
<evidence type="ECO:0000313" key="2">
    <source>
        <dbReference type="Proteomes" id="UP001303889"/>
    </source>
</evidence>
<evidence type="ECO:0000313" key="1">
    <source>
        <dbReference type="EMBL" id="KAK3898540.1"/>
    </source>
</evidence>
<protein>
    <submittedName>
        <fullName evidence="1">Uncharacterized protein</fullName>
    </submittedName>
</protein>
<dbReference type="EMBL" id="MU855920">
    <property type="protein sequence ID" value="KAK3898540.1"/>
    <property type="molecule type" value="Genomic_DNA"/>
</dbReference>
<reference evidence="1" key="1">
    <citation type="journal article" date="2023" name="Mol. Phylogenet. Evol.">
        <title>Genome-scale phylogeny and comparative genomics of the fungal order Sordariales.</title>
        <authorList>
            <person name="Hensen N."/>
            <person name="Bonometti L."/>
            <person name="Westerberg I."/>
            <person name="Brannstrom I.O."/>
            <person name="Guillou S."/>
            <person name="Cros-Aarteil S."/>
            <person name="Calhoun S."/>
            <person name="Haridas S."/>
            <person name="Kuo A."/>
            <person name="Mondo S."/>
            <person name="Pangilinan J."/>
            <person name="Riley R."/>
            <person name="LaButti K."/>
            <person name="Andreopoulos B."/>
            <person name="Lipzen A."/>
            <person name="Chen C."/>
            <person name="Yan M."/>
            <person name="Daum C."/>
            <person name="Ng V."/>
            <person name="Clum A."/>
            <person name="Steindorff A."/>
            <person name="Ohm R.A."/>
            <person name="Martin F."/>
            <person name="Silar P."/>
            <person name="Natvig D.O."/>
            <person name="Lalanne C."/>
            <person name="Gautier V."/>
            <person name="Ament-Velasquez S.L."/>
            <person name="Kruys A."/>
            <person name="Hutchinson M.I."/>
            <person name="Powell A.J."/>
            <person name="Barry K."/>
            <person name="Miller A.N."/>
            <person name="Grigoriev I.V."/>
            <person name="Debuchy R."/>
            <person name="Gladieux P."/>
            <person name="Hiltunen Thoren M."/>
            <person name="Johannesson H."/>
        </authorList>
    </citation>
    <scope>NUCLEOTIDE SEQUENCE</scope>
    <source>
        <strain evidence="1">CBS 103.79</strain>
    </source>
</reference>
<comment type="caution">
    <text evidence="1">The sequence shown here is derived from an EMBL/GenBank/DDBJ whole genome shotgun (WGS) entry which is preliminary data.</text>
</comment>
<name>A0AAN6MD07_9PEZI</name>
<organism evidence="1 2">
    <name type="scientific">Staphylotrichum tortipilum</name>
    <dbReference type="NCBI Taxonomy" id="2831512"/>
    <lineage>
        <taxon>Eukaryota</taxon>
        <taxon>Fungi</taxon>
        <taxon>Dikarya</taxon>
        <taxon>Ascomycota</taxon>
        <taxon>Pezizomycotina</taxon>
        <taxon>Sordariomycetes</taxon>
        <taxon>Sordariomycetidae</taxon>
        <taxon>Sordariales</taxon>
        <taxon>Chaetomiaceae</taxon>
        <taxon>Staphylotrichum</taxon>
    </lineage>
</organism>
<accession>A0AAN6MD07</accession>
<reference evidence="1" key="2">
    <citation type="submission" date="2023-05" db="EMBL/GenBank/DDBJ databases">
        <authorList>
            <consortium name="Lawrence Berkeley National Laboratory"/>
            <person name="Steindorff A."/>
            <person name="Hensen N."/>
            <person name="Bonometti L."/>
            <person name="Westerberg I."/>
            <person name="Brannstrom I.O."/>
            <person name="Guillou S."/>
            <person name="Cros-Aarteil S."/>
            <person name="Calhoun S."/>
            <person name="Haridas S."/>
            <person name="Kuo A."/>
            <person name="Mondo S."/>
            <person name="Pangilinan J."/>
            <person name="Riley R."/>
            <person name="Labutti K."/>
            <person name="Andreopoulos B."/>
            <person name="Lipzen A."/>
            <person name="Chen C."/>
            <person name="Yanf M."/>
            <person name="Daum C."/>
            <person name="Ng V."/>
            <person name="Clum A."/>
            <person name="Ohm R."/>
            <person name="Martin F."/>
            <person name="Silar P."/>
            <person name="Natvig D."/>
            <person name="Lalanne C."/>
            <person name="Gautier V."/>
            <person name="Ament-Velasquez S.L."/>
            <person name="Kruys A."/>
            <person name="Hutchinson M.I."/>
            <person name="Powell A.J."/>
            <person name="Barry K."/>
            <person name="Miller A.N."/>
            <person name="Grigoriev I.V."/>
            <person name="Debuchy R."/>
            <person name="Gladieux P."/>
            <person name="Thoren M.H."/>
            <person name="Johannesson H."/>
        </authorList>
    </citation>
    <scope>NUCLEOTIDE SEQUENCE</scope>
    <source>
        <strain evidence="1">CBS 103.79</strain>
    </source>
</reference>
<gene>
    <name evidence="1" type="ORF">C8A05DRAFT_37874</name>
</gene>
<dbReference type="Proteomes" id="UP001303889">
    <property type="component" value="Unassembled WGS sequence"/>
</dbReference>
<keyword evidence="2" id="KW-1185">Reference proteome</keyword>
<sequence length="64" mass="7177">MTVEGFRHNRQAWSVPDVWAPDFQRGASDDRCGLLLMTGTGLSNVKMARVDVIMALDRVEGNER</sequence>
<proteinExistence type="predicted"/>